<evidence type="ECO:0000313" key="2">
    <source>
        <dbReference type="Proteomes" id="UP000324800"/>
    </source>
</evidence>
<dbReference type="EMBL" id="SNRW01045003">
    <property type="protein sequence ID" value="KAA6322168.1"/>
    <property type="molecule type" value="Genomic_DNA"/>
</dbReference>
<sequence>LNHASVTVDANLDGFYYFLLYLMEVVIVEADFDVDYVVCGEIWRTFEIWQNVKKDRFIKNN</sequence>
<reference evidence="1 2" key="1">
    <citation type="submission" date="2019-03" db="EMBL/GenBank/DDBJ databases">
        <title>Single cell metagenomics reveals metabolic interactions within the superorganism composed of flagellate Streblomastix strix and complex community of Bacteroidetes bacteria on its surface.</title>
        <authorList>
            <person name="Treitli S.C."/>
            <person name="Kolisko M."/>
            <person name="Husnik F."/>
            <person name="Keeling P."/>
            <person name="Hampl V."/>
        </authorList>
    </citation>
    <scope>NUCLEOTIDE SEQUENCE [LARGE SCALE GENOMIC DNA]</scope>
    <source>
        <strain evidence="1">ST1C</strain>
    </source>
</reference>
<evidence type="ECO:0000313" key="1">
    <source>
        <dbReference type="EMBL" id="KAA6322168.1"/>
    </source>
</evidence>
<feature type="non-terminal residue" evidence="1">
    <location>
        <position position="1"/>
    </location>
</feature>
<gene>
    <name evidence="1" type="ORF">EZS28_054467</name>
</gene>
<dbReference type="AlphaFoldDB" id="A0A5J4QMI4"/>
<protein>
    <submittedName>
        <fullName evidence="1">Uncharacterized protein</fullName>
    </submittedName>
</protein>
<dbReference type="Proteomes" id="UP000324800">
    <property type="component" value="Unassembled WGS sequence"/>
</dbReference>
<proteinExistence type="predicted"/>
<name>A0A5J4QMI4_9EUKA</name>
<accession>A0A5J4QMI4</accession>
<organism evidence="1 2">
    <name type="scientific">Streblomastix strix</name>
    <dbReference type="NCBI Taxonomy" id="222440"/>
    <lineage>
        <taxon>Eukaryota</taxon>
        <taxon>Metamonada</taxon>
        <taxon>Preaxostyla</taxon>
        <taxon>Oxymonadida</taxon>
        <taxon>Streblomastigidae</taxon>
        <taxon>Streblomastix</taxon>
    </lineage>
</organism>
<comment type="caution">
    <text evidence="1">The sequence shown here is derived from an EMBL/GenBank/DDBJ whole genome shotgun (WGS) entry which is preliminary data.</text>
</comment>